<comment type="caution">
    <text evidence="2">The sequence shown here is derived from an EMBL/GenBank/DDBJ whole genome shotgun (WGS) entry which is preliminary data.</text>
</comment>
<dbReference type="EMBL" id="BASD01000005">
    <property type="protein sequence ID" value="GAD18451.1"/>
    <property type="molecule type" value="Genomic_DNA"/>
</dbReference>
<keyword evidence="3" id="KW-1185">Reference proteome</keyword>
<sequence length="63" mass="7359">MAIHFVGIVIAKPFRAVAIHFLIFRFWIHIKSRRCKSKNTKKQENKMRAYYIGGTEAYATRGS</sequence>
<feature type="transmembrane region" description="Helical" evidence="1">
    <location>
        <begin position="6"/>
        <end position="28"/>
    </location>
</feature>
<dbReference type="AlphaFoldDB" id="T1CZU8"/>
<evidence type="ECO:0000256" key="1">
    <source>
        <dbReference type="SAM" id="Phobius"/>
    </source>
</evidence>
<gene>
    <name evidence="2" type="ORF">HFN_2379</name>
</gene>
<evidence type="ECO:0000313" key="2">
    <source>
        <dbReference type="EMBL" id="GAD18451.1"/>
    </source>
</evidence>
<keyword evidence="1" id="KW-0812">Transmembrane</keyword>
<keyword evidence="1" id="KW-1133">Transmembrane helix</keyword>
<evidence type="ECO:0000313" key="3">
    <source>
        <dbReference type="Proteomes" id="UP000018143"/>
    </source>
</evidence>
<keyword evidence="1" id="KW-0472">Membrane</keyword>
<accession>T1CZU8</accession>
<protein>
    <submittedName>
        <fullName evidence="2">Uncharacterized protein</fullName>
    </submittedName>
</protein>
<organism evidence="2 3">
    <name type="scientific">Helicobacter fennelliae MRY12-0050</name>
    <dbReference type="NCBI Taxonomy" id="1325130"/>
    <lineage>
        <taxon>Bacteria</taxon>
        <taxon>Pseudomonadati</taxon>
        <taxon>Campylobacterota</taxon>
        <taxon>Epsilonproteobacteria</taxon>
        <taxon>Campylobacterales</taxon>
        <taxon>Helicobacteraceae</taxon>
        <taxon>Helicobacter</taxon>
    </lineage>
</organism>
<proteinExistence type="predicted"/>
<reference evidence="2 3" key="1">
    <citation type="journal article" date="2013" name="Genome Announc.">
        <title>Draft Genome Sequence of Helicobacter fennelliae Strain MRY12-0050, Isolated from a Bacteremia Patient.</title>
        <authorList>
            <person name="Rimbara E."/>
            <person name="Matsui M."/>
            <person name="Mori S."/>
            <person name="Suzuki S."/>
            <person name="Suzuki M."/>
            <person name="Kim H."/>
            <person name="Sekizuka T."/>
            <person name="Kuroda M."/>
            <person name="Shibayama K."/>
        </authorList>
    </citation>
    <scope>NUCLEOTIDE SEQUENCE [LARGE SCALE GENOMIC DNA]</scope>
    <source>
        <strain evidence="2 3">MRY12-0050</strain>
    </source>
</reference>
<dbReference type="Proteomes" id="UP000018143">
    <property type="component" value="Unassembled WGS sequence"/>
</dbReference>
<name>T1CZU8_9HELI</name>